<name>A0A4Q1RLV0_9FIRM</name>
<evidence type="ECO:0000256" key="6">
    <source>
        <dbReference type="SAM" id="MobiDB-lite"/>
    </source>
</evidence>
<dbReference type="OrthoDB" id="9812068at2"/>
<keyword evidence="3 5" id="KW-0378">Hydrolase</keyword>
<organism evidence="9 10">
    <name type="scientific">Blautia faecicola</name>
    <dbReference type="NCBI Taxonomy" id="2509240"/>
    <lineage>
        <taxon>Bacteria</taxon>
        <taxon>Bacillati</taxon>
        <taxon>Bacillota</taxon>
        <taxon>Clostridia</taxon>
        <taxon>Lachnospirales</taxon>
        <taxon>Lachnospiraceae</taxon>
        <taxon>Blautia</taxon>
    </lineage>
</organism>
<dbReference type="Gene3D" id="3.30.750.44">
    <property type="match status" value="1"/>
</dbReference>
<dbReference type="SMART" id="SM00228">
    <property type="entry name" value="PDZ"/>
    <property type="match status" value="1"/>
</dbReference>
<dbReference type="EMBL" id="SDKC01000001">
    <property type="protein sequence ID" value="RXS76759.1"/>
    <property type="molecule type" value="Genomic_DNA"/>
</dbReference>
<keyword evidence="2 5" id="KW-0645">Protease</keyword>
<dbReference type="SUPFAM" id="SSF52096">
    <property type="entry name" value="ClpP/crotonase"/>
    <property type="match status" value="1"/>
</dbReference>
<accession>A0A4Q1RLV0</accession>
<protein>
    <submittedName>
        <fullName evidence="9">S41 family peptidase</fullName>
    </submittedName>
</protein>
<evidence type="ECO:0000313" key="10">
    <source>
        <dbReference type="Proteomes" id="UP000290106"/>
    </source>
</evidence>
<dbReference type="PROSITE" id="PS50106">
    <property type="entry name" value="PDZ"/>
    <property type="match status" value="1"/>
</dbReference>
<keyword evidence="7" id="KW-0472">Membrane</keyword>
<reference evidence="9 10" key="1">
    <citation type="submission" date="2019-01" db="EMBL/GenBank/DDBJ databases">
        <title>Blautia sp. nov. KGMB01111 isolated human feces.</title>
        <authorList>
            <person name="Park J.-E."/>
            <person name="Kim J.-S."/>
            <person name="Park S.-H."/>
        </authorList>
    </citation>
    <scope>NUCLEOTIDE SEQUENCE [LARGE SCALE GENOMIC DNA]</scope>
    <source>
        <strain evidence="9 10">KGMB01111</strain>
    </source>
</reference>
<dbReference type="SMART" id="SM00245">
    <property type="entry name" value="TSPc"/>
    <property type="match status" value="1"/>
</dbReference>
<evidence type="ECO:0000313" key="9">
    <source>
        <dbReference type="EMBL" id="RXS76759.1"/>
    </source>
</evidence>
<evidence type="ECO:0000259" key="8">
    <source>
        <dbReference type="PROSITE" id="PS50106"/>
    </source>
</evidence>
<dbReference type="Pfam" id="PF03572">
    <property type="entry name" value="Peptidase_S41"/>
    <property type="match status" value="1"/>
</dbReference>
<dbReference type="SUPFAM" id="SSF50156">
    <property type="entry name" value="PDZ domain-like"/>
    <property type="match status" value="1"/>
</dbReference>
<comment type="caution">
    <text evidence="9">The sequence shown here is derived from an EMBL/GenBank/DDBJ whole genome shotgun (WGS) entry which is preliminary data.</text>
</comment>
<dbReference type="GO" id="GO:0006508">
    <property type="term" value="P:proteolysis"/>
    <property type="evidence" value="ECO:0007669"/>
    <property type="project" value="UniProtKB-KW"/>
</dbReference>
<dbReference type="GO" id="GO:0008236">
    <property type="term" value="F:serine-type peptidase activity"/>
    <property type="evidence" value="ECO:0007669"/>
    <property type="project" value="UniProtKB-KW"/>
</dbReference>
<gene>
    <name evidence="9" type="ORF">ETP43_12085</name>
</gene>
<dbReference type="AlphaFoldDB" id="A0A4Q1RLV0"/>
<dbReference type="GO" id="GO:0007165">
    <property type="term" value="P:signal transduction"/>
    <property type="evidence" value="ECO:0007669"/>
    <property type="project" value="TreeGrafter"/>
</dbReference>
<dbReference type="GO" id="GO:0030288">
    <property type="term" value="C:outer membrane-bounded periplasmic space"/>
    <property type="evidence" value="ECO:0007669"/>
    <property type="project" value="TreeGrafter"/>
</dbReference>
<dbReference type="Gene3D" id="2.30.42.10">
    <property type="match status" value="1"/>
</dbReference>
<dbReference type="NCBIfam" id="TIGR00225">
    <property type="entry name" value="prc"/>
    <property type="match status" value="1"/>
</dbReference>
<dbReference type="InterPro" id="IPR001478">
    <property type="entry name" value="PDZ"/>
</dbReference>
<evidence type="ECO:0000256" key="4">
    <source>
        <dbReference type="ARBA" id="ARBA00022825"/>
    </source>
</evidence>
<comment type="similarity">
    <text evidence="1 5">Belongs to the peptidase S41A family.</text>
</comment>
<keyword evidence="7" id="KW-1133">Transmembrane helix</keyword>
<dbReference type="CDD" id="cd06782">
    <property type="entry name" value="cpPDZ_CPP-like"/>
    <property type="match status" value="1"/>
</dbReference>
<dbReference type="InterPro" id="IPR004447">
    <property type="entry name" value="Peptidase_S41A"/>
</dbReference>
<feature type="transmembrane region" description="Helical" evidence="7">
    <location>
        <begin position="7"/>
        <end position="33"/>
    </location>
</feature>
<dbReference type="InterPro" id="IPR029045">
    <property type="entry name" value="ClpP/crotonase-like_dom_sf"/>
</dbReference>
<sequence>MKTWIRGFVGGVAACVVVGGAGYFICFGSLPLIGDQALSMSDLAKASKIAKLVDTYYLDYKDEDEKSQYTMEDGMYSGIVASLQDPYSGYYSEEDYKQLQESTQGVYTGVGLTMSKDPDSGVVSIVDLAEGGPAEQAGIQKGDILTAVDGEDITGKELSEISKIIREDNKKQIVLTIERDGTATDITVSLEKVEVTVVKSRMLDDSLGYIQITEFTDGTSEQFKKAYSELNEQGMKGLLVDLRENPGGLLTAVCDTLEQILPKGMIVYTEDKSGHRTEHTCKGKTPIDIPLVVLVNENSASAAEIFSGAVKDHEVGTLVGTTTFGKGIVQQTFALGDGSAVKLTTSKYYTPNGVNIQGTGITPDVEVGWPEDAEEFTSPSQFNELSQEEWESKDAQMKKAKEVLAEKVAQGEQ</sequence>
<keyword evidence="10" id="KW-1185">Reference proteome</keyword>
<dbReference type="Proteomes" id="UP000290106">
    <property type="component" value="Unassembled WGS sequence"/>
</dbReference>
<dbReference type="PANTHER" id="PTHR32060:SF30">
    <property type="entry name" value="CARBOXY-TERMINAL PROCESSING PROTEASE CTPA"/>
    <property type="match status" value="1"/>
</dbReference>
<feature type="domain" description="PDZ" evidence="8">
    <location>
        <begin position="96"/>
        <end position="180"/>
    </location>
</feature>
<keyword evidence="7" id="KW-0812">Transmembrane</keyword>
<keyword evidence="4 5" id="KW-0720">Serine protease</keyword>
<evidence type="ECO:0000256" key="5">
    <source>
        <dbReference type="RuleBase" id="RU004404"/>
    </source>
</evidence>
<evidence type="ECO:0000256" key="1">
    <source>
        <dbReference type="ARBA" id="ARBA00009179"/>
    </source>
</evidence>
<dbReference type="InterPro" id="IPR036034">
    <property type="entry name" value="PDZ_sf"/>
</dbReference>
<evidence type="ECO:0000256" key="3">
    <source>
        <dbReference type="ARBA" id="ARBA00022801"/>
    </source>
</evidence>
<dbReference type="PANTHER" id="PTHR32060">
    <property type="entry name" value="TAIL-SPECIFIC PROTEASE"/>
    <property type="match status" value="1"/>
</dbReference>
<evidence type="ECO:0000256" key="2">
    <source>
        <dbReference type="ARBA" id="ARBA00022670"/>
    </source>
</evidence>
<dbReference type="InterPro" id="IPR041489">
    <property type="entry name" value="PDZ_6"/>
</dbReference>
<dbReference type="CDD" id="cd07560">
    <property type="entry name" value="Peptidase_S41_CPP"/>
    <property type="match status" value="1"/>
</dbReference>
<dbReference type="Pfam" id="PF17820">
    <property type="entry name" value="PDZ_6"/>
    <property type="match status" value="1"/>
</dbReference>
<dbReference type="GO" id="GO:0004175">
    <property type="term" value="F:endopeptidase activity"/>
    <property type="evidence" value="ECO:0007669"/>
    <property type="project" value="TreeGrafter"/>
</dbReference>
<evidence type="ECO:0000256" key="7">
    <source>
        <dbReference type="SAM" id="Phobius"/>
    </source>
</evidence>
<feature type="region of interest" description="Disordered" evidence="6">
    <location>
        <begin position="373"/>
        <end position="398"/>
    </location>
</feature>
<dbReference type="Gene3D" id="3.90.226.10">
    <property type="entry name" value="2-enoyl-CoA Hydratase, Chain A, domain 1"/>
    <property type="match status" value="1"/>
</dbReference>
<proteinExistence type="inferred from homology"/>
<dbReference type="InterPro" id="IPR005151">
    <property type="entry name" value="Tail-specific_protease"/>
</dbReference>